<sequence>MSSISSRYLEFDGTIIDLRHVSFSADGLNDIEYIIFLNVRGGIFTNFKIFSDLSLETLAEYLFTETKCSVGNVLVNRPGELGDCVAYIEADRNKSMMITLHKEARMVVAKTMYFNETYHKRVSGFIDFENRHNKHYVKPDENKRAVIDREWEIKMLEFT</sequence>
<reference evidence="1" key="1">
    <citation type="submission" date="2014-05" db="EMBL/GenBank/DDBJ databases">
        <authorList>
            <person name="Hou D."/>
            <person name="Liu X."/>
            <person name="Yin F."/>
            <person name="Zhu Z."/>
            <person name="Wang J."/>
            <person name="Zhang L."/>
            <person name="Kou Z."/>
            <person name="Deng F."/>
            <person name="Wang H."/>
            <person name="Hu Z."/>
        </authorList>
    </citation>
    <scope>NUCLEOTIDE SEQUENCE</scope>
    <source>
        <strain evidence="1">CTa</strain>
    </source>
</reference>
<dbReference type="EMBL" id="KJ871680">
    <property type="protein sequence ID" value="AIL25201.1"/>
    <property type="molecule type" value="Genomic_DNA"/>
</dbReference>
<name>A0A077D0U9_NPVMB</name>
<evidence type="ECO:0000313" key="1">
    <source>
        <dbReference type="EMBL" id="AIL25201.1"/>
    </source>
</evidence>
<proteinExistence type="predicted"/>
<dbReference type="InterPro" id="IPR009264">
    <property type="entry name" value="AcMNPV_Orf57"/>
</dbReference>
<dbReference type="Pfam" id="PF06033">
    <property type="entry name" value="DUF918"/>
    <property type="match status" value="1"/>
</dbReference>
<protein>
    <submittedName>
        <fullName evidence="1">Orf122</fullName>
    </submittedName>
</protein>
<accession>A0A077D0U9</accession>
<organism evidence="1">
    <name type="scientific">Mamestra brassicae nuclear polyhedrosis virus</name>
    <name type="common">MbNPV</name>
    <dbReference type="NCBI Taxonomy" id="78219"/>
    <lineage>
        <taxon>Viruses</taxon>
        <taxon>Viruses incertae sedis</taxon>
        <taxon>Naldaviricetes</taxon>
        <taxon>Lefavirales</taxon>
        <taxon>Baculoviridae</taxon>
        <taxon>Alphabaculovirus</taxon>
        <taxon>Alphabaculovirus mabrassicae</taxon>
    </lineage>
</organism>
<organismHost>
    <name type="scientific">Lepidoptera</name>
    <name type="common">moths &amp; butterflies</name>
    <dbReference type="NCBI Taxonomy" id="7088"/>
</organismHost>